<sequence length="444" mass="48701">MDWPAFEDELTAGVVAKVTQAAGVGDRLYAAVLGEFYAETDGVIRLPMLGANSEEALAADVDARWSLPDWDTVWHPWLPEARWEFWERSLTEEACRGSVRHWERTFDRYLTSLVHVCKRARKQLRTEGVTDQGFVVVVLTDDDTEDGLLRRILGVREMRRLFPAYEEAAAWTAEVGALDPGERAVRYVQVLSTRFGAIGPEDAEKALCVLGRDAVPALLAALSHGPDRWWAAKLLADIGDASVEVIAALSAALENCAGPDQSWNAAALSRLGRLDVVLSADALANEIVVSAVAAPFTSFRDQAVSPPPLDYRPLERFLSDRPELSDALLAELRPGSSYCTLRAEEVSTAVDALASPHTVVRRHAVCVLGDRSLGAAVGRRVVPRLAEVMTQDPDATTRRLAVLSLRWWKQHAALRPAVHDPHPEVRAAAQHCLDEKEPSCNASE</sequence>
<dbReference type="SUPFAM" id="SSF48371">
    <property type="entry name" value="ARM repeat"/>
    <property type="match status" value="1"/>
</dbReference>
<dbReference type="InterPro" id="IPR016024">
    <property type="entry name" value="ARM-type_fold"/>
</dbReference>
<evidence type="ECO:0000313" key="2">
    <source>
        <dbReference type="Proteomes" id="UP000642284"/>
    </source>
</evidence>
<proteinExistence type="predicted"/>
<name>A0ABR7SID0_9ACTN</name>
<protein>
    <submittedName>
        <fullName evidence="1">DUF4303 domain-containing protein</fullName>
    </submittedName>
</protein>
<dbReference type="Proteomes" id="UP000642284">
    <property type="component" value="Unassembled WGS sequence"/>
</dbReference>
<accession>A0ABR7SID0</accession>
<keyword evidence="2" id="KW-1185">Reference proteome</keyword>
<reference evidence="1 2" key="1">
    <citation type="submission" date="2020-08" db="EMBL/GenBank/DDBJ databases">
        <title>Genemic of Streptomyces polyaspartic.</title>
        <authorList>
            <person name="Liu W."/>
        </authorList>
    </citation>
    <scope>NUCLEOTIDE SEQUENCE [LARGE SCALE GENOMIC DNA]</scope>
    <source>
        <strain evidence="1 2">TRM66268-LWL</strain>
    </source>
</reference>
<dbReference type="InterPro" id="IPR011989">
    <property type="entry name" value="ARM-like"/>
</dbReference>
<gene>
    <name evidence="1" type="ORF">H9Y04_20885</name>
</gene>
<organism evidence="1 2">
    <name type="scientific">Streptomyces polyasparticus</name>
    <dbReference type="NCBI Taxonomy" id="2767826"/>
    <lineage>
        <taxon>Bacteria</taxon>
        <taxon>Bacillati</taxon>
        <taxon>Actinomycetota</taxon>
        <taxon>Actinomycetes</taxon>
        <taxon>Kitasatosporales</taxon>
        <taxon>Streptomycetaceae</taxon>
        <taxon>Streptomyces</taxon>
    </lineage>
</organism>
<evidence type="ECO:0000313" key="1">
    <source>
        <dbReference type="EMBL" id="MBC9715009.1"/>
    </source>
</evidence>
<comment type="caution">
    <text evidence="1">The sequence shown here is derived from an EMBL/GenBank/DDBJ whole genome shotgun (WGS) entry which is preliminary data.</text>
</comment>
<dbReference type="Pfam" id="PF13646">
    <property type="entry name" value="HEAT_2"/>
    <property type="match status" value="1"/>
</dbReference>
<dbReference type="RefSeq" id="WP_187815456.1">
    <property type="nucleotide sequence ID" value="NZ_JACTVJ010000010.1"/>
</dbReference>
<dbReference type="Gene3D" id="1.25.10.10">
    <property type="entry name" value="Leucine-rich Repeat Variant"/>
    <property type="match status" value="1"/>
</dbReference>
<dbReference type="EMBL" id="JACTVJ010000010">
    <property type="protein sequence ID" value="MBC9715009.1"/>
    <property type="molecule type" value="Genomic_DNA"/>
</dbReference>